<dbReference type="Proteomes" id="UP000198923">
    <property type="component" value="Unassembled WGS sequence"/>
</dbReference>
<protein>
    <recommendedName>
        <fullName evidence="3">DUF2332 domain-containing protein</fullName>
    </recommendedName>
</protein>
<sequence length="338" mass="37595">MFYFGERPDPEVVRMNDVQRTARQYRRFGEVHVQDSSPLYRRLSVAVSEDETLLELLAGLPREKRQPNLLLGAVRFLRGTTPEYPEFREFVLERRDEVIDVVMRRRTQTNEPARCSALLAVLAGLPGPFALLEVGASAGLCLIPDRYSYDYDGHVVGPADAAVMIRCSVAGNPPLPEALPNALPNVVWRAGIDLNPLDVNDDEEMRWLKALIWPEHEERRARFAAAVEVARADPPRIVRGDLNTTLDRLAADVPDGATLVVYHSAVLMYLDQAARDRFEAQVTALPGHWVSQEDPETMPGLTERLPGGPPKRPVSFVVALDGEPVALAGGHGGWLEWL</sequence>
<accession>A0A1G8F370</accession>
<dbReference type="InterPro" id="IPR011200">
    <property type="entry name" value="UCP012608"/>
</dbReference>
<evidence type="ECO:0000313" key="1">
    <source>
        <dbReference type="EMBL" id="SDH76593.1"/>
    </source>
</evidence>
<dbReference type="EMBL" id="FNCN01000022">
    <property type="protein sequence ID" value="SDH76593.1"/>
    <property type="molecule type" value="Genomic_DNA"/>
</dbReference>
<evidence type="ECO:0008006" key="3">
    <source>
        <dbReference type="Google" id="ProtNLM"/>
    </source>
</evidence>
<reference evidence="1 2" key="1">
    <citation type="submission" date="2016-10" db="EMBL/GenBank/DDBJ databases">
        <authorList>
            <person name="de Groot N.N."/>
        </authorList>
    </citation>
    <scope>NUCLEOTIDE SEQUENCE [LARGE SCALE GENOMIC DNA]</scope>
    <source>
        <strain evidence="1 2">CPCC 201354</strain>
    </source>
</reference>
<dbReference type="Pfam" id="PF10094">
    <property type="entry name" value="DUF2332"/>
    <property type="match status" value="1"/>
</dbReference>
<keyword evidence="2" id="KW-1185">Reference proteome</keyword>
<name>A0A1G8F370_9ACTN</name>
<evidence type="ECO:0000313" key="2">
    <source>
        <dbReference type="Proteomes" id="UP000198923"/>
    </source>
</evidence>
<organism evidence="1 2">
    <name type="scientific">Sinosporangium album</name>
    <dbReference type="NCBI Taxonomy" id="504805"/>
    <lineage>
        <taxon>Bacteria</taxon>
        <taxon>Bacillati</taxon>
        <taxon>Actinomycetota</taxon>
        <taxon>Actinomycetes</taxon>
        <taxon>Streptosporangiales</taxon>
        <taxon>Streptosporangiaceae</taxon>
        <taxon>Sinosporangium</taxon>
    </lineage>
</organism>
<proteinExistence type="predicted"/>
<dbReference type="AlphaFoldDB" id="A0A1G8F370"/>
<dbReference type="STRING" id="504805.SAMN05421505_12233"/>
<gene>
    <name evidence="1" type="ORF">SAMN05421505_12233</name>
</gene>